<reference evidence="1" key="1">
    <citation type="submission" date="2019-08" db="EMBL/GenBank/DDBJ databases">
        <authorList>
            <person name="Kucharzyk K."/>
            <person name="Murdoch R.W."/>
            <person name="Higgins S."/>
            <person name="Loffler F."/>
        </authorList>
    </citation>
    <scope>NUCLEOTIDE SEQUENCE</scope>
</reference>
<proteinExistence type="predicted"/>
<dbReference type="AlphaFoldDB" id="A0A645D129"/>
<evidence type="ECO:0000313" key="1">
    <source>
        <dbReference type="EMBL" id="MPM82825.1"/>
    </source>
</evidence>
<sequence length="303" mass="34533">MGCPQVVFTSLPGSATEQELAKFKTVTADPPKNVSQPEPVLLAENTQVFVPKGIASVVLKDGRQYSAIANTLLFVSWFEGHIGSMLYQGLDEKHEDRNYKHEDLIYFEDMQEFTVKLTDDDKTGYFQITDYDNQQQTKKINNPTEEIWFIDADQPSELRKVNFQALNTVKFNHGMKPDKPILMTLIQRKDQPDLAVPQAFIQFGLRDSTNVVPRGYWSTDLPLETNGKIALKRLKSITIDQVIRTPAMYQMYTEAELTIEKKNGEIIKDRLNENITMHVLTKSGLSEPLIAKMTKIIFNALDI</sequence>
<organism evidence="1">
    <name type="scientific">bioreactor metagenome</name>
    <dbReference type="NCBI Taxonomy" id="1076179"/>
    <lineage>
        <taxon>unclassified sequences</taxon>
        <taxon>metagenomes</taxon>
        <taxon>ecological metagenomes</taxon>
    </lineage>
</organism>
<name>A0A645D129_9ZZZZ</name>
<dbReference type="EMBL" id="VSSQ01031788">
    <property type="protein sequence ID" value="MPM82825.1"/>
    <property type="molecule type" value="Genomic_DNA"/>
</dbReference>
<comment type="caution">
    <text evidence="1">The sequence shown here is derived from an EMBL/GenBank/DDBJ whole genome shotgun (WGS) entry which is preliminary data.</text>
</comment>
<accession>A0A645D129</accession>
<protein>
    <submittedName>
        <fullName evidence="1">Uncharacterized protein</fullName>
    </submittedName>
</protein>
<gene>
    <name evidence="1" type="ORF">SDC9_129887</name>
</gene>